<sequence length="304" mass="33842">MFVLSISLRHAMYRAASAASGSAVRSFIPKPQTASSQLSQFTRVMGSQLWASQRRLFTEEAREPAIGDRKSNVRQVSRNSFGLPPTRPDPEPKATIYVGNILFDITAADLKEFASKYGKVLGTRIIYDTRGLSRGFGYVRFQSVEEAKKAIDEMHLSEYEGRKLSVNFAQIELREEQPQKQMEPTRTIFVGNIAHQITERDLHAIFDDIPNVFDVRVAVDRRTGMPRGFVHAEFTDVESAIAGFEILKGQAPYGRPLRLDYSHSARRPGEVDNSRAPAANPEVEAEAQQETDASPSEAAPKAAL</sequence>
<dbReference type="InterPro" id="IPR012677">
    <property type="entry name" value="Nucleotide-bd_a/b_plait_sf"/>
</dbReference>
<keyword evidence="6" id="KW-1185">Reference proteome</keyword>
<dbReference type="EMBL" id="DS989825">
    <property type="protein sequence ID" value="EFR02137.1"/>
    <property type="molecule type" value="Genomic_DNA"/>
</dbReference>
<dbReference type="InterPro" id="IPR052462">
    <property type="entry name" value="SLIRP/GR-RBP-like"/>
</dbReference>
<protein>
    <recommendedName>
        <fullName evidence="4">RRM domain-containing protein</fullName>
    </recommendedName>
</protein>
<evidence type="ECO:0000256" key="1">
    <source>
        <dbReference type="ARBA" id="ARBA00022884"/>
    </source>
</evidence>
<evidence type="ECO:0000256" key="3">
    <source>
        <dbReference type="SAM" id="MobiDB-lite"/>
    </source>
</evidence>
<dbReference type="PANTHER" id="PTHR48027">
    <property type="entry name" value="HETEROGENEOUS NUCLEAR RIBONUCLEOPROTEIN 87F-RELATED"/>
    <property type="match status" value="1"/>
</dbReference>
<dbReference type="AlphaFoldDB" id="E4UYH4"/>
<dbReference type="PROSITE" id="PS50102">
    <property type="entry name" value="RRM"/>
    <property type="match status" value="2"/>
</dbReference>
<evidence type="ECO:0000313" key="5">
    <source>
        <dbReference type="EMBL" id="EFR02137.1"/>
    </source>
</evidence>
<accession>E4UYH4</accession>
<name>E4UYH4_ARTGP</name>
<dbReference type="SUPFAM" id="SSF54928">
    <property type="entry name" value="RNA-binding domain, RBD"/>
    <property type="match status" value="1"/>
</dbReference>
<dbReference type="CDD" id="cd00590">
    <property type="entry name" value="RRM_SF"/>
    <property type="match status" value="1"/>
</dbReference>
<dbReference type="GeneID" id="10027820"/>
<feature type="domain" description="RRM" evidence="4">
    <location>
        <begin position="186"/>
        <end position="264"/>
    </location>
</feature>
<reference evidence="6" key="1">
    <citation type="journal article" date="2012" name="MBio">
        <title>Comparative genome analysis of Trichophyton rubrum and related dermatophytes reveals candidate genes involved in infection.</title>
        <authorList>
            <person name="Martinez D.A."/>
            <person name="Oliver B.G."/>
            <person name="Graeser Y."/>
            <person name="Goldberg J.M."/>
            <person name="Li W."/>
            <person name="Martinez-Rossi N.M."/>
            <person name="Monod M."/>
            <person name="Shelest E."/>
            <person name="Barton R.C."/>
            <person name="Birch E."/>
            <person name="Brakhage A.A."/>
            <person name="Chen Z."/>
            <person name="Gurr S.J."/>
            <person name="Heiman D."/>
            <person name="Heitman J."/>
            <person name="Kosti I."/>
            <person name="Rossi A."/>
            <person name="Saif S."/>
            <person name="Samalova M."/>
            <person name="Saunders C.W."/>
            <person name="Shea T."/>
            <person name="Summerbell R.C."/>
            <person name="Xu J."/>
            <person name="Young S."/>
            <person name="Zeng Q."/>
            <person name="Birren B.W."/>
            <person name="Cuomo C.A."/>
            <person name="White T.C."/>
        </authorList>
    </citation>
    <scope>NUCLEOTIDE SEQUENCE [LARGE SCALE GENOMIC DNA]</scope>
    <source>
        <strain evidence="6">ATCC MYA-4604 / CBS 118893</strain>
    </source>
</reference>
<dbReference type="SMART" id="SM00360">
    <property type="entry name" value="RRM"/>
    <property type="match status" value="2"/>
</dbReference>
<dbReference type="STRING" id="535722.E4UYH4"/>
<dbReference type="Gene3D" id="3.30.70.330">
    <property type="match status" value="2"/>
</dbReference>
<evidence type="ECO:0000259" key="4">
    <source>
        <dbReference type="PROSITE" id="PS50102"/>
    </source>
</evidence>
<evidence type="ECO:0000256" key="2">
    <source>
        <dbReference type="PROSITE-ProRule" id="PRU00176"/>
    </source>
</evidence>
<organism evidence="6">
    <name type="scientific">Arthroderma gypseum (strain ATCC MYA-4604 / CBS 118893)</name>
    <name type="common">Microsporum gypseum</name>
    <dbReference type="NCBI Taxonomy" id="535722"/>
    <lineage>
        <taxon>Eukaryota</taxon>
        <taxon>Fungi</taxon>
        <taxon>Dikarya</taxon>
        <taxon>Ascomycota</taxon>
        <taxon>Pezizomycotina</taxon>
        <taxon>Eurotiomycetes</taxon>
        <taxon>Eurotiomycetidae</taxon>
        <taxon>Onygenales</taxon>
        <taxon>Arthrodermataceae</taxon>
        <taxon>Nannizzia</taxon>
    </lineage>
</organism>
<dbReference type="InterPro" id="IPR035979">
    <property type="entry name" value="RBD_domain_sf"/>
</dbReference>
<dbReference type="eggNOG" id="KOG4210">
    <property type="taxonomic scope" value="Eukaryota"/>
</dbReference>
<gene>
    <name evidence="5" type="ORF">MGYG_05139</name>
</gene>
<dbReference type="InterPro" id="IPR000504">
    <property type="entry name" value="RRM_dom"/>
</dbReference>
<dbReference type="OMA" id="VMGSQLW"/>
<dbReference type="RefSeq" id="XP_003172548.1">
    <property type="nucleotide sequence ID" value="XM_003172500.1"/>
</dbReference>
<proteinExistence type="predicted"/>
<feature type="region of interest" description="Disordered" evidence="3">
    <location>
        <begin position="264"/>
        <end position="304"/>
    </location>
</feature>
<dbReference type="VEuPathDB" id="FungiDB:MGYG_05139"/>
<dbReference type="Pfam" id="PF00076">
    <property type="entry name" value="RRM_1"/>
    <property type="match status" value="2"/>
</dbReference>
<dbReference type="InParanoid" id="E4UYH4"/>
<dbReference type="GO" id="GO:0003723">
    <property type="term" value="F:RNA binding"/>
    <property type="evidence" value="ECO:0007669"/>
    <property type="project" value="UniProtKB-UniRule"/>
</dbReference>
<feature type="domain" description="RRM" evidence="4">
    <location>
        <begin position="94"/>
        <end position="171"/>
    </location>
</feature>
<dbReference type="HOGENOM" id="CLU_012062_15_0_1"/>
<feature type="compositionally biased region" description="Basic and acidic residues" evidence="3">
    <location>
        <begin position="264"/>
        <end position="273"/>
    </location>
</feature>
<evidence type="ECO:0000313" key="6">
    <source>
        <dbReference type="Proteomes" id="UP000002669"/>
    </source>
</evidence>
<dbReference type="OrthoDB" id="6730379at2759"/>
<keyword evidence="1 2" id="KW-0694">RNA-binding</keyword>
<dbReference type="Proteomes" id="UP000002669">
    <property type="component" value="Unassembled WGS sequence"/>
</dbReference>